<reference evidence="2 3" key="2">
    <citation type="journal article" date="2019" name="G3 (Bethesda)">
        <title>Hybrid Assembly of the Genome of the Entomopathogenic Nematode Steinernema carpocapsae Identifies the X-Chromosome.</title>
        <authorList>
            <person name="Serra L."/>
            <person name="Macchietto M."/>
            <person name="Macias-Munoz A."/>
            <person name="McGill C.J."/>
            <person name="Rodriguez I.M."/>
            <person name="Rodriguez B."/>
            <person name="Murad R."/>
            <person name="Mortazavi A."/>
        </authorList>
    </citation>
    <scope>NUCLEOTIDE SEQUENCE [LARGE SCALE GENOMIC DNA]</scope>
    <source>
        <strain evidence="2 3">ALL</strain>
    </source>
</reference>
<keyword evidence="1" id="KW-0812">Transmembrane</keyword>
<keyword evidence="1" id="KW-1133">Transmembrane helix</keyword>
<dbReference type="Proteomes" id="UP000298663">
    <property type="component" value="Unassembled WGS sequence"/>
</dbReference>
<evidence type="ECO:0000256" key="1">
    <source>
        <dbReference type="SAM" id="Phobius"/>
    </source>
</evidence>
<protein>
    <recommendedName>
        <fullName evidence="4">Serpentine receptor class gamma</fullName>
    </recommendedName>
</protein>
<evidence type="ECO:0000313" key="3">
    <source>
        <dbReference type="Proteomes" id="UP000298663"/>
    </source>
</evidence>
<dbReference type="AlphaFoldDB" id="A0A4U5MRF2"/>
<feature type="transmembrane region" description="Helical" evidence="1">
    <location>
        <begin position="79"/>
        <end position="104"/>
    </location>
</feature>
<feature type="transmembrane region" description="Helical" evidence="1">
    <location>
        <begin position="125"/>
        <end position="146"/>
    </location>
</feature>
<keyword evidence="3" id="KW-1185">Reference proteome</keyword>
<evidence type="ECO:0000313" key="2">
    <source>
        <dbReference type="EMBL" id="TKR72259.1"/>
    </source>
</evidence>
<comment type="caution">
    <text evidence="2">The sequence shown here is derived from an EMBL/GenBank/DDBJ whole genome shotgun (WGS) entry which is preliminary data.</text>
</comment>
<accession>A0A4U5MRF2</accession>
<reference evidence="2 3" key="1">
    <citation type="journal article" date="2015" name="Genome Biol.">
        <title>Comparative genomics of Steinernema reveals deeply conserved gene regulatory networks.</title>
        <authorList>
            <person name="Dillman A.R."/>
            <person name="Macchietto M."/>
            <person name="Porter C.F."/>
            <person name="Rogers A."/>
            <person name="Williams B."/>
            <person name="Antoshechkin I."/>
            <person name="Lee M.M."/>
            <person name="Goodwin Z."/>
            <person name="Lu X."/>
            <person name="Lewis E.E."/>
            <person name="Goodrich-Blair H."/>
            <person name="Stock S.P."/>
            <person name="Adams B.J."/>
            <person name="Sternberg P.W."/>
            <person name="Mortazavi A."/>
        </authorList>
    </citation>
    <scope>NUCLEOTIDE SEQUENCE [LARGE SCALE GENOMIC DNA]</scope>
    <source>
        <strain evidence="2 3">ALL</strain>
    </source>
</reference>
<organism evidence="2 3">
    <name type="scientific">Steinernema carpocapsae</name>
    <name type="common">Entomopathogenic nematode</name>
    <dbReference type="NCBI Taxonomy" id="34508"/>
    <lineage>
        <taxon>Eukaryota</taxon>
        <taxon>Metazoa</taxon>
        <taxon>Ecdysozoa</taxon>
        <taxon>Nematoda</taxon>
        <taxon>Chromadorea</taxon>
        <taxon>Rhabditida</taxon>
        <taxon>Tylenchina</taxon>
        <taxon>Panagrolaimomorpha</taxon>
        <taxon>Strongyloidoidea</taxon>
        <taxon>Steinernematidae</taxon>
        <taxon>Steinernema</taxon>
    </lineage>
</organism>
<keyword evidence="1" id="KW-0472">Membrane</keyword>
<gene>
    <name evidence="2" type="ORF">L596_019734</name>
</gene>
<feature type="transmembrane region" description="Helical" evidence="1">
    <location>
        <begin position="6"/>
        <end position="30"/>
    </location>
</feature>
<evidence type="ECO:0008006" key="4">
    <source>
        <dbReference type="Google" id="ProtNLM"/>
    </source>
</evidence>
<name>A0A4U5MRF2_STECR</name>
<proteinExistence type="predicted"/>
<feature type="transmembrane region" description="Helical" evidence="1">
    <location>
        <begin position="42"/>
        <end position="67"/>
    </location>
</feature>
<sequence length="164" mass="18465">MLRIVVLIEFFVSLLCCFSTVLFLVLIFLSKSPKKLWQESPTLGLYFTSIALMVLMSIFYDISWILYAFDIVESGKANIYFYLIGGIIFVSSQIFYITTTLGIFVHRIFIVKMPLGPIEKFNKKIPSVIVPFILGVCLAMLILHVGHVANDAIIAPAGKSRVYS</sequence>
<dbReference type="EMBL" id="AZBU02000006">
    <property type="protein sequence ID" value="TKR72259.1"/>
    <property type="molecule type" value="Genomic_DNA"/>
</dbReference>